<protein>
    <submittedName>
        <fullName evidence="3">Uncharacterized protein</fullName>
    </submittedName>
</protein>
<dbReference type="RefSeq" id="WP_156713415.1">
    <property type="nucleotide sequence ID" value="NZ_WPHG01000003.1"/>
</dbReference>
<dbReference type="Proteomes" id="UP000463224">
    <property type="component" value="Unassembled WGS sequence"/>
</dbReference>
<accession>A0A844QGR9</accession>
<keyword evidence="2" id="KW-0812">Transmembrane</keyword>
<feature type="transmembrane region" description="Helical" evidence="2">
    <location>
        <begin position="187"/>
        <end position="209"/>
    </location>
</feature>
<keyword evidence="4" id="KW-1185">Reference proteome</keyword>
<feature type="region of interest" description="Disordered" evidence="1">
    <location>
        <begin position="221"/>
        <end position="248"/>
    </location>
</feature>
<comment type="caution">
    <text evidence="3">The sequence shown here is derived from an EMBL/GenBank/DDBJ whole genome shotgun (WGS) entry which is preliminary data.</text>
</comment>
<feature type="compositionally biased region" description="Basic and acidic residues" evidence="1">
    <location>
        <begin position="163"/>
        <end position="174"/>
    </location>
</feature>
<organism evidence="3 4">
    <name type="scientific">Nitratireductor arenosus</name>
    <dbReference type="NCBI Taxonomy" id="2682096"/>
    <lineage>
        <taxon>Bacteria</taxon>
        <taxon>Pseudomonadati</taxon>
        <taxon>Pseudomonadota</taxon>
        <taxon>Alphaproteobacteria</taxon>
        <taxon>Hyphomicrobiales</taxon>
        <taxon>Phyllobacteriaceae</taxon>
        <taxon>Nitratireductor</taxon>
    </lineage>
</organism>
<proteinExistence type="predicted"/>
<gene>
    <name evidence="3" type="ORF">GN330_14650</name>
</gene>
<dbReference type="EMBL" id="WPHG01000003">
    <property type="protein sequence ID" value="MVA98485.1"/>
    <property type="molecule type" value="Genomic_DNA"/>
</dbReference>
<evidence type="ECO:0000256" key="2">
    <source>
        <dbReference type="SAM" id="Phobius"/>
    </source>
</evidence>
<name>A0A844QGR9_9HYPH</name>
<feature type="region of interest" description="Disordered" evidence="1">
    <location>
        <begin position="125"/>
        <end position="174"/>
    </location>
</feature>
<evidence type="ECO:0000256" key="1">
    <source>
        <dbReference type="SAM" id="MobiDB-lite"/>
    </source>
</evidence>
<reference evidence="3 4" key="1">
    <citation type="submission" date="2019-12" db="EMBL/GenBank/DDBJ databases">
        <title>Nitratireductor arenosus sp. nov., Isolated from sea sand, Jeju island, South Korea.</title>
        <authorList>
            <person name="Kim W."/>
        </authorList>
    </citation>
    <scope>NUCLEOTIDE SEQUENCE [LARGE SCALE GENOMIC DNA]</scope>
    <source>
        <strain evidence="3 4">CAU 1489</strain>
    </source>
</reference>
<sequence>MNPIEKAIRNALDKGDAGDRAFREKVYRSVHAALERTLQANPDVTPDILRQRRQTLKTAISAIETEFIPAVATPVREASEDPAGAAVAAPTVDVGPREPNAGDAPSVELGGQREDAPAIPSVEMETPQRAVPADPPPAAPQQRVRSPERREPAFTNDGVELADTNRDDGGDLRADTRVKPRRRRGRLFAGLFLAATVVAAVGIGVWWVADRGLLLSIEERDTSVPNPPKTLEEEEFEPADPPRLGSEPSEEQNWITIFSPDNPGAVVTPAGSSAEVVDADGEPALRIRGEGADTPILFDVGQGVLQQIAGRRALFDIVARAEEGQETQVSVTCNFGELGDCGRNRYSVVPTRSDYLFDLAMPDAAPGAAGTIAIVPDVDAGAKAIDIFEIRVSISQ</sequence>
<evidence type="ECO:0000313" key="3">
    <source>
        <dbReference type="EMBL" id="MVA98485.1"/>
    </source>
</evidence>
<keyword evidence="2" id="KW-0472">Membrane</keyword>
<evidence type="ECO:0000313" key="4">
    <source>
        <dbReference type="Proteomes" id="UP000463224"/>
    </source>
</evidence>
<dbReference type="AlphaFoldDB" id="A0A844QGR9"/>
<feature type="region of interest" description="Disordered" evidence="1">
    <location>
        <begin position="79"/>
        <end position="113"/>
    </location>
</feature>
<keyword evidence="2" id="KW-1133">Transmembrane helix</keyword>